<gene>
    <name evidence="7" type="ORF">P4U43_01870</name>
</gene>
<dbReference type="Proteomes" id="UP001220456">
    <property type="component" value="Unassembled WGS sequence"/>
</dbReference>
<comment type="subcellular location">
    <subcellularLocation>
        <location evidence="1">Cell membrane</location>
        <topology evidence="1">Multi-pass membrane protein</topology>
    </subcellularLocation>
</comment>
<dbReference type="InterPro" id="IPR001123">
    <property type="entry name" value="LeuE-type"/>
</dbReference>
<protein>
    <submittedName>
        <fullName evidence="7">LysE family translocator</fullName>
    </submittedName>
</protein>
<proteinExistence type="predicted"/>
<evidence type="ECO:0000256" key="3">
    <source>
        <dbReference type="ARBA" id="ARBA00022692"/>
    </source>
</evidence>
<keyword evidence="4 6" id="KW-1133">Transmembrane helix</keyword>
<reference evidence="7 8" key="1">
    <citation type="journal article" date="2023" name="Int. J. Syst. Evol. Microbiol.">
        <title>Arthrobacter vasquezii sp. nov., isolated from a soil sample from Union Glacier, Antarctica.</title>
        <authorList>
            <person name="Valenzuela-Ibaceta F."/>
            <person name="Carrasco V."/>
            <person name="Lagos-Moraga S."/>
            <person name="Dietz-Vargas C."/>
            <person name="Navarro C.A."/>
            <person name="Perez-Donoso J.M."/>
        </authorList>
    </citation>
    <scope>NUCLEOTIDE SEQUENCE [LARGE SCALE GENOMIC DNA]</scope>
    <source>
        <strain evidence="7 8">EH-1B-1</strain>
    </source>
</reference>
<comment type="caution">
    <text evidence="7">The sequence shown here is derived from an EMBL/GenBank/DDBJ whole genome shotgun (WGS) entry which is preliminary data.</text>
</comment>
<keyword evidence="8" id="KW-1185">Reference proteome</keyword>
<keyword evidence="3 6" id="KW-0812">Transmembrane</keyword>
<feature type="transmembrane region" description="Helical" evidence="6">
    <location>
        <begin position="75"/>
        <end position="93"/>
    </location>
</feature>
<feature type="transmembrane region" description="Helical" evidence="6">
    <location>
        <begin position="12"/>
        <end position="34"/>
    </location>
</feature>
<sequence length="217" mass="22079">MLSNGDMSMSSYLAFCGLCVVLAVTPGPDSFLILRFSLRKLSSGVAASFGSAVGYLAWAGLVAVGLAALIEQSAVAFRGLKVLGGIYLVYLGIKAIRGDGKKSSAVVPDGAEMAGARAWSSCAAGLTSTMLNPKVGLFFLAVVPQFLPKDGSVFAVTMLLGATLGLIVLVYLAGLCLVAAKANAWLNRPRVTRNLEISSGGVLGVLGIGTAASAAYA</sequence>
<name>A0ABT6CTU3_9MICC</name>
<dbReference type="PANTHER" id="PTHR30086:SF20">
    <property type="entry name" value="ARGININE EXPORTER PROTEIN ARGO-RELATED"/>
    <property type="match status" value="1"/>
</dbReference>
<accession>A0ABT6CTU3</accession>
<dbReference type="RefSeq" id="WP_277357204.1">
    <property type="nucleotide sequence ID" value="NZ_JAROKN010000002.1"/>
</dbReference>
<keyword evidence="2" id="KW-1003">Cell membrane</keyword>
<feature type="transmembrane region" description="Helical" evidence="6">
    <location>
        <begin position="46"/>
        <end position="69"/>
    </location>
</feature>
<evidence type="ECO:0000256" key="2">
    <source>
        <dbReference type="ARBA" id="ARBA00022475"/>
    </source>
</evidence>
<feature type="transmembrane region" description="Helical" evidence="6">
    <location>
        <begin position="153"/>
        <end position="180"/>
    </location>
</feature>
<evidence type="ECO:0000313" key="7">
    <source>
        <dbReference type="EMBL" id="MDF9276539.1"/>
    </source>
</evidence>
<evidence type="ECO:0000256" key="6">
    <source>
        <dbReference type="SAM" id="Phobius"/>
    </source>
</evidence>
<dbReference type="Pfam" id="PF01810">
    <property type="entry name" value="LysE"/>
    <property type="match status" value="1"/>
</dbReference>
<dbReference type="PANTHER" id="PTHR30086">
    <property type="entry name" value="ARGININE EXPORTER PROTEIN ARGO"/>
    <property type="match status" value="1"/>
</dbReference>
<organism evidence="7 8">
    <name type="scientific">Arthrobacter vasquezii</name>
    <dbReference type="NCBI Taxonomy" id="2977629"/>
    <lineage>
        <taxon>Bacteria</taxon>
        <taxon>Bacillati</taxon>
        <taxon>Actinomycetota</taxon>
        <taxon>Actinomycetes</taxon>
        <taxon>Micrococcales</taxon>
        <taxon>Micrococcaceae</taxon>
        <taxon>Arthrobacter</taxon>
    </lineage>
</organism>
<evidence type="ECO:0000256" key="4">
    <source>
        <dbReference type="ARBA" id="ARBA00022989"/>
    </source>
</evidence>
<dbReference type="EMBL" id="JAROKN010000002">
    <property type="protein sequence ID" value="MDF9276539.1"/>
    <property type="molecule type" value="Genomic_DNA"/>
</dbReference>
<evidence type="ECO:0000256" key="1">
    <source>
        <dbReference type="ARBA" id="ARBA00004651"/>
    </source>
</evidence>
<evidence type="ECO:0000313" key="8">
    <source>
        <dbReference type="Proteomes" id="UP001220456"/>
    </source>
</evidence>
<keyword evidence="5 6" id="KW-0472">Membrane</keyword>
<evidence type="ECO:0000256" key="5">
    <source>
        <dbReference type="ARBA" id="ARBA00023136"/>
    </source>
</evidence>
<dbReference type="PIRSF" id="PIRSF006324">
    <property type="entry name" value="LeuE"/>
    <property type="match status" value="1"/>
</dbReference>